<evidence type="ECO:0000313" key="2">
    <source>
        <dbReference type="EMBL" id="KAK7694589.1"/>
    </source>
</evidence>
<dbReference type="Proteomes" id="UP001385951">
    <property type="component" value="Unassembled WGS sequence"/>
</dbReference>
<keyword evidence="3" id="KW-1185">Reference proteome</keyword>
<feature type="region of interest" description="Disordered" evidence="1">
    <location>
        <begin position="1"/>
        <end position="52"/>
    </location>
</feature>
<comment type="caution">
    <text evidence="2">The sequence shown here is derived from an EMBL/GenBank/DDBJ whole genome shotgun (WGS) entry which is preliminary data.</text>
</comment>
<dbReference type="AlphaFoldDB" id="A0AAW0GRW8"/>
<evidence type="ECO:0000313" key="3">
    <source>
        <dbReference type="Proteomes" id="UP001385951"/>
    </source>
</evidence>
<dbReference type="EMBL" id="JASBNA010000002">
    <property type="protein sequence ID" value="KAK7694589.1"/>
    <property type="molecule type" value="Genomic_DNA"/>
</dbReference>
<accession>A0AAW0GRW8</accession>
<gene>
    <name evidence="2" type="ORF">QCA50_001775</name>
</gene>
<protein>
    <submittedName>
        <fullName evidence="2">Uncharacterized protein</fullName>
    </submittedName>
</protein>
<name>A0AAW0GRW8_9APHY</name>
<feature type="compositionally biased region" description="Basic residues" evidence="1">
    <location>
        <begin position="94"/>
        <end position="105"/>
    </location>
</feature>
<organism evidence="2 3">
    <name type="scientific">Cerrena zonata</name>
    <dbReference type="NCBI Taxonomy" id="2478898"/>
    <lineage>
        <taxon>Eukaryota</taxon>
        <taxon>Fungi</taxon>
        <taxon>Dikarya</taxon>
        <taxon>Basidiomycota</taxon>
        <taxon>Agaricomycotina</taxon>
        <taxon>Agaricomycetes</taxon>
        <taxon>Polyporales</taxon>
        <taxon>Cerrenaceae</taxon>
        <taxon>Cerrena</taxon>
    </lineage>
</organism>
<feature type="region of interest" description="Disordered" evidence="1">
    <location>
        <begin position="79"/>
        <end position="105"/>
    </location>
</feature>
<sequence>MSPDPPTPNVRDIHLQSLQSSSTTPPPPASSEENTTIGQTLEVPNRDPPAYSPLDAFAYSDGVQLDLPADVLAAAIERGTLPSTMMGSPSSHRSERHRHRRERRS</sequence>
<proteinExistence type="predicted"/>
<evidence type="ECO:0000256" key="1">
    <source>
        <dbReference type="SAM" id="MobiDB-lite"/>
    </source>
</evidence>
<reference evidence="2 3" key="1">
    <citation type="submission" date="2022-09" db="EMBL/GenBank/DDBJ databases">
        <authorList>
            <person name="Palmer J.M."/>
        </authorList>
    </citation>
    <scope>NUCLEOTIDE SEQUENCE [LARGE SCALE GENOMIC DNA]</scope>
    <source>
        <strain evidence="2 3">DSM 7382</strain>
    </source>
</reference>